<evidence type="ECO:0000313" key="3">
    <source>
        <dbReference type="Proteomes" id="UP001061302"/>
    </source>
</evidence>
<name>A0ABY6DRV5_9NEIS</name>
<dbReference type="Proteomes" id="UP001061302">
    <property type="component" value="Chromosome"/>
</dbReference>
<dbReference type="CDD" id="cd06127">
    <property type="entry name" value="DEDDh"/>
    <property type="match status" value="1"/>
</dbReference>
<keyword evidence="2" id="KW-0378">Hydrolase</keyword>
<dbReference type="PANTHER" id="PTHR30231">
    <property type="entry name" value="DNA POLYMERASE III SUBUNIT EPSILON"/>
    <property type="match status" value="1"/>
</dbReference>
<dbReference type="NCBIfam" id="NF006601">
    <property type="entry name" value="PRK09145.1"/>
    <property type="match status" value="1"/>
</dbReference>
<dbReference type="EMBL" id="CP106753">
    <property type="protein sequence ID" value="UXY17097.1"/>
    <property type="molecule type" value="Genomic_DNA"/>
</dbReference>
<feature type="domain" description="Exonuclease" evidence="1">
    <location>
        <begin position="33"/>
        <end position="205"/>
    </location>
</feature>
<reference evidence="2" key="1">
    <citation type="submission" date="2022-10" db="EMBL/GenBank/DDBJ databases">
        <title>Chitiniphilus purpureus sp. nov., a novel chitin-degrading bacterium isolated from crawfish pond sediment.</title>
        <authorList>
            <person name="Li K."/>
        </authorList>
    </citation>
    <scope>NUCLEOTIDE SEQUENCE</scope>
    <source>
        <strain evidence="2">CD1</strain>
    </source>
</reference>
<dbReference type="InterPro" id="IPR036397">
    <property type="entry name" value="RNaseH_sf"/>
</dbReference>
<dbReference type="GO" id="GO:0004527">
    <property type="term" value="F:exonuclease activity"/>
    <property type="evidence" value="ECO:0007669"/>
    <property type="project" value="UniProtKB-KW"/>
</dbReference>
<evidence type="ECO:0000313" key="2">
    <source>
        <dbReference type="EMBL" id="UXY17097.1"/>
    </source>
</evidence>
<dbReference type="RefSeq" id="WP_263126527.1">
    <property type="nucleotide sequence ID" value="NZ_CP106753.1"/>
</dbReference>
<dbReference type="InterPro" id="IPR013520">
    <property type="entry name" value="Ribonucl_H"/>
</dbReference>
<dbReference type="SMART" id="SM00479">
    <property type="entry name" value="EXOIII"/>
    <property type="match status" value="1"/>
</dbReference>
<dbReference type="PANTHER" id="PTHR30231:SF7">
    <property type="entry name" value="BLR4117 PROTEIN"/>
    <property type="match status" value="1"/>
</dbReference>
<proteinExistence type="predicted"/>
<organism evidence="2 3">
    <name type="scientific">Chitiniphilus purpureus</name>
    <dbReference type="NCBI Taxonomy" id="2981137"/>
    <lineage>
        <taxon>Bacteria</taxon>
        <taxon>Pseudomonadati</taxon>
        <taxon>Pseudomonadota</taxon>
        <taxon>Betaproteobacteria</taxon>
        <taxon>Neisseriales</taxon>
        <taxon>Chitinibacteraceae</taxon>
        <taxon>Chitiniphilus</taxon>
    </lineage>
</organism>
<protein>
    <submittedName>
        <fullName evidence="2">3'-5' exonuclease</fullName>
    </submittedName>
</protein>
<keyword evidence="2" id="KW-0540">Nuclease</keyword>
<dbReference type="InterPro" id="IPR012337">
    <property type="entry name" value="RNaseH-like_sf"/>
</dbReference>
<accession>A0ABY6DRV5</accession>
<sequence length="206" mass="23144">MTAFFAGWRRRRGLRRLREPAYRSLFDPPPAGEYISLDCETSSLDPLKAELLAVAAIRIAGRRILASQRLELLVRPRGAIDRASIAVHAIRDADAAAGLPEREALARLLAFIGPRPLVGYYLEFDLAILDRYLKPWLGIGLPNRRIEVSSLYYDRKVSAYRPEVDLSLTAMLHDLALPALPRHDPYHDALLAALLFLKLTYHGIPP</sequence>
<dbReference type="SUPFAM" id="SSF53098">
    <property type="entry name" value="Ribonuclease H-like"/>
    <property type="match status" value="1"/>
</dbReference>
<keyword evidence="3" id="KW-1185">Reference proteome</keyword>
<dbReference type="Pfam" id="PF00929">
    <property type="entry name" value="RNase_T"/>
    <property type="match status" value="1"/>
</dbReference>
<dbReference type="Gene3D" id="3.30.420.10">
    <property type="entry name" value="Ribonuclease H-like superfamily/Ribonuclease H"/>
    <property type="match status" value="1"/>
</dbReference>
<gene>
    <name evidence="2" type="ORF">N8I74_08830</name>
</gene>
<keyword evidence="2" id="KW-0269">Exonuclease</keyword>
<evidence type="ECO:0000259" key="1">
    <source>
        <dbReference type="SMART" id="SM00479"/>
    </source>
</evidence>